<dbReference type="EMBL" id="FMHG01000001">
    <property type="protein sequence ID" value="SCJ65722.1"/>
    <property type="molecule type" value="Genomic_DNA"/>
</dbReference>
<evidence type="ECO:0000313" key="1">
    <source>
        <dbReference type="EMBL" id="SCJ65722.1"/>
    </source>
</evidence>
<reference evidence="1" key="1">
    <citation type="submission" date="2015-09" db="EMBL/GenBank/DDBJ databases">
        <authorList>
            <consortium name="Pathogen Informatics"/>
        </authorList>
    </citation>
    <scope>NUCLEOTIDE SEQUENCE</scope>
    <source>
        <strain evidence="1">2789STDY5834896</strain>
    </source>
</reference>
<protein>
    <submittedName>
        <fullName evidence="1">Uncharacterized protein</fullName>
    </submittedName>
</protein>
<sequence length="79" mass="8475">MALVALPMAVYMAFTSASEKLQVWLVPTPEAVLMVVLPTLSVSVWVKDELARDMDTVTLSPALNAPMEGVLARGMVDSV</sequence>
<proteinExistence type="predicted"/>
<dbReference type="AlphaFoldDB" id="A0A1C6I6G7"/>
<organism evidence="1">
    <name type="scientific">uncultured Anaerotruncus sp</name>
    <dbReference type="NCBI Taxonomy" id="905011"/>
    <lineage>
        <taxon>Bacteria</taxon>
        <taxon>Bacillati</taxon>
        <taxon>Bacillota</taxon>
        <taxon>Clostridia</taxon>
        <taxon>Eubacteriales</taxon>
        <taxon>Oscillospiraceae</taxon>
        <taxon>Anaerotruncus</taxon>
        <taxon>environmental samples</taxon>
    </lineage>
</organism>
<gene>
    <name evidence="1" type="ORF">SAMEA3545359_01289</name>
</gene>
<accession>A0A1C6I6G7</accession>
<name>A0A1C6I6G7_9FIRM</name>